<keyword evidence="4" id="KW-0732">Signal</keyword>
<dbReference type="Proteomes" id="UP000199041">
    <property type="component" value="Unassembled WGS sequence"/>
</dbReference>
<name>A0A1H3XBH0_9BACT</name>
<organism evidence="6 7">
    <name type="scientific">Arachidicoccus rhizosphaerae</name>
    <dbReference type="NCBI Taxonomy" id="551991"/>
    <lineage>
        <taxon>Bacteria</taxon>
        <taxon>Pseudomonadati</taxon>
        <taxon>Bacteroidota</taxon>
        <taxon>Chitinophagia</taxon>
        <taxon>Chitinophagales</taxon>
        <taxon>Chitinophagaceae</taxon>
        <taxon>Arachidicoccus</taxon>
    </lineage>
</organism>
<dbReference type="InterPro" id="IPR037066">
    <property type="entry name" value="Plug_dom_sf"/>
</dbReference>
<comment type="subcellular location">
    <subcellularLocation>
        <location evidence="1">Cell outer membrane</location>
    </subcellularLocation>
</comment>
<evidence type="ECO:0000313" key="7">
    <source>
        <dbReference type="Proteomes" id="UP000199041"/>
    </source>
</evidence>
<protein>
    <submittedName>
        <fullName evidence="6">TonB-linked outer membrane protein, SusC/RagA family</fullName>
    </submittedName>
</protein>
<dbReference type="InterPro" id="IPR012910">
    <property type="entry name" value="Plug_dom"/>
</dbReference>
<evidence type="ECO:0000313" key="6">
    <source>
        <dbReference type="EMBL" id="SDZ96746.1"/>
    </source>
</evidence>
<dbReference type="NCBIfam" id="TIGR04056">
    <property type="entry name" value="OMP_RagA_SusC"/>
    <property type="match status" value="1"/>
</dbReference>
<evidence type="ECO:0000256" key="3">
    <source>
        <dbReference type="ARBA" id="ARBA00023237"/>
    </source>
</evidence>
<reference evidence="6 7" key="1">
    <citation type="submission" date="2016-10" db="EMBL/GenBank/DDBJ databases">
        <authorList>
            <person name="de Groot N.N."/>
        </authorList>
    </citation>
    <scope>NUCLEOTIDE SEQUENCE [LARGE SCALE GENOMIC DNA]</scope>
    <source>
        <strain evidence="6 7">Vu-144</strain>
    </source>
</reference>
<dbReference type="AlphaFoldDB" id="A0A1H3XBH0"/>
<evidence type="ECO:0000256" key="2">
    <source>
        <dbReference type="ARBA" id="ARBA00023136"/>
    </source>
</evidence>
<feature type="signal peptide" evidence="4">
    <location>
        <begin position="1"/>
        <end position="32"/>
    </location>
</feature>
<dbReference type="STRING" id="551991.SAMN05192529_10573"/>
<keyword evidence="3" id="KW-0998">Cell outer membrane</keyword>
<dbReference type="SUPFAM" id="SSF56935">
    <property type="entry name" value="Porins"/>
    <property type="match status" value="1"/>
</dbReference>
<evidence type="ECO:0000256" key="4">
    <source>
        <dbReference type="SAM" id="SignalP"/>
    </source>
</evidence>
<sequence length="1002" mass="112647">MVKKTYTFIMNTRNLKLLIVLIALVCQTQLFGQDSTGRSKALDLFNDSKDSASGNVDSLMNLTNQSKIINELAGSNPYRAKVDTNIINRLDYVSIQQMVKGNAAGIYVAEPNGEPGSEQYMFIHGLKGPMLSKKDLYAQQPVVFLNGVPLIQNSTMPLEIQSTDFNMVGPATNLLATLNPNDIESIEVLKDPATLAKLGPIAANGAIWVQTKSAKSGEKQISIDGHFGMTQSPKVTPVNAAYENAFRQPFYEKYATAADLINYPIYLKDSTDQEYYGTADWTDLYFKNKPFYAVNMSLSGGSERANFRFQVNNTRSVSGQDGAALDRYGLAFFINMSPLTWLTVSSMINANRLDRDRNRNIRDRLAEVRYTPDLSNPLPPSYHVYSQYIHEFDEAIDDNKVNSIQGYFSVGAKLSGFSFLSKISVDYNEALRDAFWPTELLSGNNFVSYYFGYNQRFMVSNTASYEIKLDDANKIDLEAGQSYQADINKYDYAFGYNTPNNFIKFRTTKINDAGDYVGIFDMQYFPFFGKLNQRLASFYGQVNYSYKDYLKLSGVLRRDGSSNVQQDQRWITSPIVNLSWDVLKSILHESKALSNFELRASYGTFGSLYNTDIYSKGPRYVTDASWPADPAIGSYVGIAASSRPYTSGWAGYGIGWQKSEKMNLGADLGFMENRIQVSVDLYNENNKNRLLPVPVPQELGYTAAYKSGMTVNNKGVDLSVRGQIFAAGNQDQFAWTTNFNLGLNKNKITALPDGLQSVVIGDQKLEVGQSADAFWVYKNQGIYTDIAQIPVSNQTGVRQSFNGLLLNAGDPNWADLNGDNDINENDKVLTGHYMPTVTGGFGNDFSYKGFNLSFQFYFALGQKLLNQQISNRLNFINTEGSRDLNTVKEITYWQKIFDANEYPMYNPWSNVVPYQVDQDLFLEDASFVKLRSLTIGYDLTSGKNERRKKAFRSAEVYLSATNLFTVSPFKHGDPELVDYQGYYRGYNQMLPKTYTIGLRMDL</sequence>
<evidence type="ECO:0000256" key="1">
    <source>
        <dbReference type="ARBA" id="ARBA00004442"/>
    </source>
</evidence>
<dbReference type="Pfam" id="PF07715">
    <property type="entry name" value="Plug"/>
    <property type="match status" value="1"/>
</dbReference>
<dbReference type="InterPro" id="IPR023996">
    <property type="entry name" value="TonB-dep_OMP_SusC/RagA"/>
</dbReference>
<dbReference type="Gene3D" id="2.40.170.20">
    <property type="entry name" value="TonB-dependent receptor, beta-barrel domain"/>
    <property type="match status" value="1"/>
</dbReference>
<gene>
    <name evidence="6" type="ORF">SAMN05192529_10573</name>
</gene>
<feature type="chain" id="PRO_5011650616" evidence="4">
    <location>
        <begin position="33"/>
        <end position="1002"/>
    </location>
</feature>
<dbReference type="Gene3D" id="2.170.130.10">
    <property type="entry name" value="TonB-dependent receptor, plug domain"/>
    <property type="match status" value="1"/>
</dbReference>
<feature type="domain" description="TonB-dependent receptor plug" evidence="5">
    <location>
        <begin position="83"/>
        <end position="205"/>
    </location>
</feature>
<accession>A0A1H3XBH0</accession>
<proteinExistence type="predicted"/>
<dbReference type="InterPro" id="IPR036942">
    <property type="entry name" value="Beta-barrel_TonB_sf"/>
</dbReference>
<dbReference type="GO" id="GO:0009279">
    <property type="term" value="C:cell outer membrane"/>
    <property type="evidence" value="ECO:0007669"/>
    <property type="project" value="UniProtKB-SubCell"/>
</dbReference>
<keyword evidence="7" id="KW-1185">Reference proteome</keyword>
<evidence type="ECO:0000259" key="5">
    <source>
        <dbReference type="Pfam" id="PF07715"/>
    </source>
</evidence>
<keyword evidence="2" id="KW-0472">Membrane</keyword>
<dbReference type="EMBL" id="FNQY01000005">
    <property type="protein sequence ID" value="SDZ96746.1"/>
    <property type="molecule type" value="Genomic_DNA"/>
</dbReference>
<dbReference type="OrthoDB" id="9768177at2"/>